<dbReference type="EMBL" id="QKRB01000006">
    <property type="protein sequence ID" value="PZD97704.1"/>
    <property type="molecule type" value="Genomic_DNA"/>
</dbReference>
<protein>
    <submittedName>
        <fullName evidence="3">Low temperature-induced protein</fullName>
    </submittedName>
</protein>
<dbReference type="RefSeq" id="WP_111144667.1">
    <property type="nucleotide sequence ID" value="NZ_QKRB01000006.1"/>
</dbReference>
<sequence length="211" mass="21627">MAKERKIVGVFDKEDEAVKAIEGLKEQGYRSEEISVIAKDRDELSYVADETGTKAPEGLAAGATAGGVLGGVTGLLAGVGALAIPGVGPIIAAGPIAATLTGAAVGAGAGGLVGGLIGMGIPEEDAERYQNFVEEGRILVLVDADSERDEYAYETFRLNRSLNQDTYDRSTRGSAGMGANGAGLGTGMGTGADNGVDPRAEEPYSDNRRNY</sequence>
<dbReference type="Proteomes" id="UP000249522">
    <property type="component" value="Unassembled WGS sequence"/>
</dbReference>
<name>A0A2W1LT64_9BACL</name>
<feature type="region of interest" description="Disordered" evidence="1">
    <location>
        <begin position="167"/>
        <end position="211"/>
    </location>
</feature>
<dbReference type="AlphaFoldDB" id="A0A2W1LT64"/>
<dbReference type="OrthoDB" id="118405at2"/>
<gene>
    <name evidence="3" type="ORF">DNH61_00090</name>
</gene>
<dbReference type="PANTHER" id="PTHR36109:SF2">
    <property type="entry name" value="MEMBRANE PROTEIN"/>
    <property type="match status" value="1"/>
</dbReference>
<reference evidence="3 4" key="1">
    <citation type="submission" date="2018-06" db="EMBL/GenBank/DDBJ databases">
        <title>Paenibacillus imtechensis sp. nov.</title>
        <authorList>
            <person name="Pinnaka A.K."/>
            <person name="Singh H."/>
            <person name="Kaur M."/>
        </authorList>
    </citation>
    <scope>NUCLEOTIDE SEQUENCE [LARGE SCALE GENOMIC DNA]</scope>
    <source>
        <strain evidence="3 4">SMB1</strain>
    </source>
</reference>
<dbReference type="InterPro" id="IPR025889">
    <property type="entry name" value="GSP17M-like_dom"/>
</dbReference>
<evidence type="ECO:0000259" key="2">
    <source>
        <dbReference type="Pfam" id="PF11181"/>
    </source>
</evidence>
<evidence type="ECO:0000256" key="1">
    <source>
        <dbReference type="SAM" id="MobiDB-lite"/>
    </source>
</evidence>
<evidence type="ECO:0000313" key="4">
    <source>
        <dbReference type="Proteomes" id="UP000249522"/>
    </source>
</evidence>
<feature type="compositionally biased region" description="Gly residues" evidence="1">
    <location>
        <begin position="175"/>
        <end position="192"/>
    </location>
</feature>
<evidence type="ECO:0000313" key="3">
    <source>
        <dbReference type="EMBL" id="PZD97704.1"/>
    </source>
</evidence>
<feature type="domain" description="General stress protein 17M-like" evidence="2">
    <location>
        <begin position="7"/>
        <end position="76"/>
    </location>
</feature>
<accession>A0A2W1LT64</accession>
<dbReference type="PANTHER" id="PTHR36109">
    <property type="entry name" value="MEMBRANE PROTEIN-RELATED"/>
    <property type="match status" value="1"/>
</dbReference>
<dbReference type="InterPro" id="IPR052948">
    <property type="entry name" value="Low_temp-induced_all0457"/>
</dbReference>
<keyword evidence="4" id="KW-1185">Reference proteome</keyword>
<comment type="caution">
    <text evidence="3">The sequence shown here is derived from an EMBL/GenBank/DDBJ whole genome shotgun (WGS) entry which is preliminary data.</text>
</comment>
<dbReference type="Pfam" id="PF11181">
    <property type="entry name" value="YflT"/>
    <property type="match status" value="1"/>
</dbReference>
<feature type="compositionally biased region" description="Basic and acidic residues" evidence="1">
    <location>
        <begin position="196"/>
        <end position="211"/>
    </location>
</feature>
<organism evidence="3 4">
    <name type="scientific">Paenibacillus sambharensis</name>
    <dbReference type="NCBI Taxonomy" id="1803190"/>
    <lineage>
        <taxon>Bacteria</taxon>
        <taxon>Bacillati</taxon>
        <taxon>Bacillota</taxon>
        <taxon>Bacilli</taxon>
        <taxon>Bacillales</taxon>
        <taxon>Paenibacillaceae</taxon>
        <taxon>Paenibacillus</taxon>
    </lineage>
</organism>
<proteinExistence type="predicted"/>